<dbReference type="RefSeq" id="WP_145060468.1">
    <property type="nucleotide sequence ID" value="NZ_CP036263.1"/>
</dbReference>
<accession>A0A517MWF7</accession>
<dbReference type="KEGG" id="amob:HG15A2_25040"/>
<reference evidence="1 2" key="1">
    <citation type="submission" date="2019-02" db="EMBL/GenBank/DDBJ databases">
        <title>Deep-cultivation of Planctomycetes and their phenomic and genomic characterization uncovers novel biology.</title>
        <authorList>
            <person name="Wiegand S."/>
            <person name="Jogler M."/>
            <person name="Boedeker C."/>
            <person name="Pinto D."/>
            <person name="Vollmers J."/>
            <person name="Rivas-Marin E."/>
            <person name="Kohn T."/>
            <person name="Peeters S.H."/>
            <person name="Heuer A."/>
            <person name="Rast P."/>
            <person name="Oberbeckmann S."/>
            <person name="Bunk B."/>
            <person name="Jeske O."/>
            <person name="Meyerdierks A."/>
            <person name="Storesund J.E."/>
            <person name="Kallscheuer N."/>
            <person name="Luecker S."/>
            <person name="Lage O.M."/>
            <person name="Pohl T."/>
            <person name="Merkel B.J."/>
            <person name="Hornburger P."/>
            <person name="Mueller R.-W."/>
            <person name="Bruemmer F."/>
            <person name="Labrenz M."/>
            <person name="Spormann A.M."/>
            <person name="Op den Camp H."/>
            <person name="Overmann J."/>
            <person name="Amann R."/>
            <person name="Jetten M.S.M."/>
            <person name="Mascher T."/>
            <person name="Medema M.H."/>
            <person name="Devos D.P."/>
            <person name="Kaster A.-K."/>
            <person name="Ovreas L."/>
            <person name="Rohde M."/>
            <person name="Galperin M.Y."/>
            <person name="Jogler C."/>
        </authorList>
    </citation>
    <scope>NUCLEOTIDE SEQUENCE [LARGE SCALE GENOMIC DNA]</scope>
    <source>
        <strain evidence="1 2">HG15A2</strain>
    </source>
</reference>
<evidence type="ECO:0000313" key="2">
    <source>
        <dbReference type="Proteomes" id="UP000319852"/>
    </source>
</evidence>
<keyword evidence="2" id="KW-1185">Reference proteome</keyword>
<dbReference type="AlphaFoldDB" id="A0A517MWF7"/>
<evidence type="ECO:0000313" key="1">
    <source>
        <dbReference type="EMBL" id="QDS99212.1"/>
    </source>
</evidence>
<organism evidence="1 2">
    <name type="scientific">Adhaeretor mobilis</name>
    <dbReference type="NCBI Taxonomy" id="1930276"/>
    <lineage>
        <taxon>Bacteria</taxon>
        <taxon>Pseudomonadati</taxon>
        <taxon>Planctomycetota</taxon>
        <taxon>Planctomycetia</taxon>
        <taxon>Pirellulales</taxon>
        <taxon>Lacipirellulaceae</taxon>
        <taxon>Adhaeretor</taxon>
    </lineage>
</organism>
<protein>
    <recommendedName>
        <fullName evidence="3">HEAT repeat domain-containing protein</fullName>
    </recommendedName>
</protein>
<dbReference type="Proteomes" id="UP000319852">
    <property type="component" value="Chromosome"/>
</dbReference>
<name>A0A517MWF7_9BACT</name>
<dbReference type="OrthoDB" id="83685at2"/>
<dbReference type="EMBL" id="CP036263">
    <property type="protein sequence ID" value="QDS99212.1"/>
    <property type="molecule type" value="Genomic_DNA"/>
</dbReference>
<gene>
    <name evidence="1" type="ORF">HG15A2_25040</name>
</gene>
<evidence type="ECO:0008006" key="3">
    <source>
        <dbReference type="Google" id="ProtNLM"/>
    </source>
</evidence>
<sequence length="603" mass="66729">MSIAVLNQVYDETRRLTIAGSNLAVGDFRLKKLVEPLRKSSNKAPVFTKVADSIEQLVDGDEKNSPQALLDLSSLLLAILYTQGATGVKGATKAIESLEVGISTTQVSSRVLKPLLEALSTTGSGRLETVQEAFDRGAFNDLRLINPAINALNDVYPELADFVAEKVLPKYGPAILPEIKDRIDIKGRAGNVRRLKLLYQLDPETARPIVEAAFDSGSKEMKIAALCCLGDSKKDLPHLLDQIKAKAKDVRRVVLDRLSLFKGKEVDNVFEQAICSGDVDLVVKPIRETRNTRILAIAQQQTKTCFDDLLKAKEKKKRESLVNRLDVLISCFYGRNEKSTSDMLLGLFNGREKLTAIIGGDTLLESLCSVMVSTGDKKLLLVVADIHSTLDDEATNAFLSSVVAVLVTRTPKQAFDELRGYYDGTKGSRRSKKGQREIVASLLGSDSRDHTYGYFLECHGGDVNKEMLSKAKWDPRWIDLAIETEDVEVVCRLANAKHKTAGDFLVSWVQSRGHKLDGWESTHALEKLIEMKHKQAPELLLATIIAASKKKNNHYGISYWLFPLISKLPKSATKKVESALEGLSESYIDQITPHLVTLKQKTR</sequence>
<proteinExistence type="predicted"/>